<reference evidence="3 4" key="1">
    <citation type="submission" date="2019-02" db="EMBL/GenBank/DDBJ databases">
        <title>Genome sequencing of the rare red list fungi Bondarzewia mesenterica.</title>
        <authorList>
            <person name="Buettner E."/>
            <person name="Kellner H."/>
        </authorList>
    </citation>
    <scope>NUCLEOTIDE SEQUENCE [LARGE SCALE GENOMIC DNA]</scope>
    <source>
        <strain evidence="3 4">DSM 108281</strain>
    </source>
</reference>
<feature type="compositionally biased region" description="Basic and acidic residues" evidence="1">
    <location>
        <begin position="342"/>
        <end position="351"/>
    </location>
</feature>
<dbReference type="Proteomes" id="UP000310158">
    <property type="component" value="Unassembled WGS sequence"/>
</dbReference>
<feature type="domain" description="Glucosidase II beta subunit N-terminal" evidence="2">
    <location>
        <begin position="367"/>
        <end position="498"/>
    </location>
</feature>
<feature type="region of interest" description="Disordered" evidence="1">
    <location>
        <begin position="319"/>
        <end position="351"/>
    </location>
</feature>
<dbReference type="OrthoDB" id="28322at2759"/>
<dbReference type="PANTHER" id="PTHR12630:SF1">
    <property type="entry name" value="GLUCOSIDASE 2 SUBUNIT BETA"/>
    <property type="match status" value="1"/>
</dbReference>
<evidence type="ECO:0000259" key="2">
    <source>
        <dbReference type="Pfam" id="PF12999"/>
    </source>
</evidence>
<organism evidence="3 4">
    <name type="scientific">Bondarzewia mesenterica</name>
    <dbReference type="NCBI Taxonomy" id="1095465"/>
    <lineage>
        <taxon>Eukaryota</taxon>
        <taxon>Fungi</taxon>
        <taxon>Dikarya</taxon>
        <taxon>Basidiomycota</taxon>
        <taxon>Agaricomycotina</taxon>
        <taxon>Agaricomycetes</taxon>
        <taxon>Russulales</taxon>
        <taxon>Bondarzewiaceae</taxon>
        <taxon>Bondarzewia</taxon>
    </lineage>
</organism>
<dbReference type="GO" id="GO:0017177">
    <property type="term" value="C:glucosidase II complex"/>
    <property type="evidence" value="ECO:0007669"/>
    <property type="project" value="TreeGrafter"/>
</dbReference>
<dbReference type="InterPro" id="IPR028146">
    <property type="entry name" value="PRKCSH_N"/>
</dbReference>
<dbReference type="InterPro" id="IPR039794">
    <property type="entry name" value="Gtb1-like"/>
</dbReference>
<proteinExistence type="predicted"/>
<accession>A0A4S4LQC1</accession>
<name>A0A4S4LQC1_9AGAM</name>
<evidence type="ECO:0000313" key="4">
    <source>
        <dbReference type="Proteomes" id="UP000310158"/>
    </source>
</evidence>
<dbReference type="EMBL" id="SGPL01000272">
    <property type="protein sequence ID" value="THH14512.1"/>
    <property type="molecule type" value="Genomic_DNA"/>
</dbReference>
<protein>
    <recommendedName>
        <fullName evidence="2">Glucosidase II beta subunit N-terminal domain-containing protein</fullName>
    </recommendedName>
</protein>
<dbReference type="AlphaFoldDB" id="A0A4S4LQC1"/>
<keyword evidence="4" id="KW-1185">Reference proteome</keyword>
<dbReference type="PANTHER" id="PTHR12630">
    <property type="entry name" value="N-LINKED OLIGOSACCHARIDE PROCESSING"/>
    <property type="match status" value="1"/>
</dbReference>
<gene>
    <name evidence="3" type="ORF">EW146_g5820</name>
</gene>
<dbReference type="GO" id="GO:0006491">
    <property type="term" value="P:N-glycan processing"/>
    <property type="evidence" value="ECO:0007669"/>
    <property type="project" value="TreeGrafter"/>
</dbReference>
<comment type="caution">
    <text evidence="3">The sequence shown here is derived from an EMBL/GenBank/DDBJ whole genome shotgun (WGS) entry which is preliminary data.</text>
</comment>
<sequence>MLLRNDKKSSTTILAETARSEMRLRNNKRLKKYALSKPNTRKPSVRAEQARAAYGPQNAANIIAGPSQTGQGVHLRFIGDLVSTPKPLVRKPIPFASGPGARRVEGPRMPVASQTMNIQGAIFQTRRALTAQEVEEGIKRAEEQRTVEADAMRKREWERMETEGKFEELAQMRAAHERQQLMAFETMSDLCPTELVEPAVEGSESGTVRGHSDVDMNIDDNASVVLKMEDGADVLMQDSEGAEIRESSPDELAIEQKVIGCEQEFLGLCSQDDGKVRGSIARHIQGLKDTLADMRRRQRSRAEAMKRKRDQMILNRRAKLKEETGGPSGARPMDPGPSMSHRLGDKQRRSERASQYTAAGLLLPLLPLLALPVPITALEVPKTHGVPPHLVHRYTSEGSGTWTCLDGSQRIPWTSVNDDYCDCADRSDEPGTGACPDTLFYCKSEGHICASIPSSRVNDEICVLVPRQAVEHDCCDGLDEPSGVYENACKEVGEDYRVDAERK</sequence>
<evidence type="ECO:0000313" key="3">
    <source>
        <dbReference type="EMBL" id="THH14512.1"/>
    </source>
</evidence>
<evidence type="ECO:0000256" key="1">
    <source>
        <dbReference type="SAM" id="MobiDB-lite"/>
    </source>
</evidence>
<dbReference type="Pfam" id="PF12999">
    <property type="entry name" value="PRKCSH-like"/>
    <property type="match status" value="1"/>
</dbReference>